<feature type="region of interest" description="Disordered" evidence="1">
    <location>
        <begin position="1"/>
        <end position="30"/>
    </location>
</feature>
<protein>
    <submittedName>
        <fullName evidence="2">Uncharacterized protein</fullName>
    </submittedName>
</protein>
<gene>
    <name evidence="2" type="ORF">TIFTF001_026222</name>
</gene>
<keyword evidence="3" id="KW-1185">Reference proteome</keyword>
<dbReference type="AlphaFoldDB" id="A0AA88IT43"/>
<sequence length="52" mass="5800">MISGYVLEEQQPVNSEKESDPFLKGGPPPFIEEGPITDVERFSLVVLWGHLS</sequence>
<evidence type="ECO:0000256" key="1">
    <source>
        <dbReference type="SAM" id="MobiDB-lite"/>
    </source>
</evidence>
<dbReference type="EMBL" id="BTGU01000068">
    <property type="protein sequence ID" value="GMN57123.1"/>
    <property type="molecule type" value="Genomic_DNA"/>
</dbReference>
<evidence type="ECO:0000313" key="3">
    <source>
        <dbReference type="Proteomes" id="UP001187192"/>
    </source>
</evidence>
<organism evidence="2 3">
    <name type="scientific">Ficus carica</name>
    <name type="common">Common fig</name>
    <dbReference type="NCBI Taxonomy" id="3494"/>
    <lineage>
        <taxon>Eukaryota</taxon>
        <taxon>Viridiplantae</taxon>
        <taxon>Streptophyta</taxon>
        <taxon>Embryophyta</taxon>
        <taxon>Tracheophyta</taxon>
        <taxon>Spermatophyta</taxon>
        <taxon>Magnoliopsida</taxon>
        <taxon>eudicotyledons</taxon>
        <taxon>Gunneridae</taxon>
        <taxon>Pentapetalae</taxon>
        <taxon>rosids</taxon>
        <taxon>fabids</taxon>
        <taxon>Rosales</taxon>
        <taxon>Moraceae</taxon>
        <taxon>Ficeae</taxon>
        <taxon>Ficus</taxon>
    </lineage>
</organism>
<proteinExistence type="predicted"/>
<name>A0AA88IT43_FICCA</name>
<reference evidence="2" key="1">
    <citation type="submission" date="2023-07" db="EMBL/GenBank/DDBJ databases">
        <title>draft genome sequence of fig (Ficus carica).</title>
        <authorList>
            <person name="Takahashi T."/>
            <person name="Nishimura K."/>
        </authorList>
    </citation>
    <scope>NUCLEOTIDE SEQUENCE</scope>
</reference>
<evidence type="ECO:0000313" key="2">
    <source>
        <dbReference type="EMBL" id="GMN57123.1"/>
    </source>
</evidence>
<dbReference type="Proteomes" id="UP001187192">
    <property type="component" value="Unassembled WGS sequence"/>
</dbReference>
<accession>A0AA88IT43</accession>
<comment type="caution">
    <text evidence="2">The sequence shown here is derived from an EMBL/GenBank/DDBJ whole genome shotgun (WGS) entry which is preliminary data.</text>
</comment>